<feature type="transmembrane region" description="Helical" evidence="1">
    <location>
        <begin position="55"/>
        <end position="79"/>
    </location>
</feature>
<feature type="transmembrane region" description="Helical" evidence="1">
    <location>
        <begin position="30"/>
        <end position="49"/>
    </location>
</feature>
<dbReference type="CDD" id="cd16935">
    <property type="entry name" value="HATPase_AgrC-ComD-like"/>
    <property type="match status" value="1"/>
</dbReference>
<evidence type="ECO:0000256" key="1">
    <source>
        <dbReference type="SAM" id="Phobius"/>
    </source>
</evidence>
<dbReference type="SUPFAM" id="SSF55874">
    <property type="entry name" value="ATPase domain of HSP90 chaperone/DNA topoisomerase II/histidine kinase"/>
    <property type="match status" value="1"/>
</dbReference>
<dbReference type="AlphaFoldDB" id="A0A2I1M3B4"/>
<dbReference type="EMBL" id="PKGU01000004">
    <property type="protein sequence ID" value="PKZ14604.1"/>
    <property type="molecule type" value="Genomic_DNA"/>
</dbReference>
<dbReference type="InterPro" id="IPR032834">
    <property type="entry name" value="NatK-like_C"/>
</dbReference>
<reference evidence="3 4" key="1">
    <citation type="submission" date="2017-12" db="EMBL/GenBank/DDBJ databases">
        <title>Phylogenetic diversity of female urinary microbiome.</title>
        <authorList>
            <person name="Thomas-White K."/>
            <person name="Wolfe A.J."/>
        </authorList>
    </citation>
    <scope>NUCLEOTIDE SEQUENCE [LARGE SCALE GENOMIC DNA]</scope>
    <source>
        <strain evidence="3 4">UMB0064</strain>
    </source>
</reference>
<dbReference type="Pfam" id="PF14501">
    <property type="entry name" value="HATPase_c_5"/>
    <property type="match status" value="1"/>
</dbReference>
<dbReference type="GO" id="GO:0042802">
    <property type="term" value="F:identical protein binding"/>
    <property type="evidence" value="ECO:0007669"/>
    <property type="project" value="TreeGrafter"/>
</dbReference>
<feature type="transmembrane region" description="Helical" evidence="1">
    <location>
        <begin position="157"/>
        <end position="179"/>
    </location>
</feature>
<gene>
    <name evidence="3" type="ORF">CYJ32_06620</name>
</gene>
<dbReference type="Gene3D" id="3.30.565.10">
    <property type="entry name" value="Histidine kinase-like ATPase, C-terminal domain"/>
    <property type="match status" value="1"/>
</dbReference>
<dbReference type="InterPro" id="IPR036890">
    <property type="entry name" value="HATPase_C_sf"/>
</dbReference>
<evidence type="ECO:0000313" key="4">
    <source>
        <dbReference type="Proteomes" id="UP000242263"/>
    </source>
</evidence>
<accession>A0A2I1M3B4</accession>
<dbReference type="RefSeq" id="WP_049215163.1">
    <property type="nucleotide sequence ID" value="NZ_JASOIJ010000008.1"/>
</dbReference>
<name>A0A2I1M3B4_9BIFI</name>
<comment type="caution">
    <text evidence="3">The sequence shown here is derived from an EMBL/GenBank/DDBJ whole genome shotgun (WGS) entry which is preliminary data.</text>
</comment>
<keyword evidence="3" id="KW-0547">Nucleotide-binding</keyword>
<proteinExistence type="predicted"/>
<feature type="transmembrane region" description="Helical" evidence="1">
    <location>
        <begin position="86"/>
        <end position="107"/>
    </location>
</feature>
<evidence type="ECO:0000313" key="3">
    <source>
        <dbReference type="EMBL" id="PKZ14604.1"/>
    </source>
</evidence>
<keyword evidence="1" id="KW-0472">Membrane</keyword>
<dbReference type="Proteomes" id="UP000242263">
    <property type="component" value="Unassembled WGS sequence"/>
</dbReference>
<organism evidence="3 4">
    <name type="scientific">Alloscardovia omnicolens</name>
    <dbReference type="NCBI Taxonomy" id="419015"/>
    <lineage>
        <taxon>Bacteria</taxon>
        <taxon>Bacillati</taxon>
        <taxon>Actinomycetota</taxon>
        <taxon>Actinomycetes</taxon>
        <taxon>Bifidobacteriales</taxon>
        <taxon>Bifidobacteriaceae</taxon>
        <taxon>Alloscardovia</taxon>
    </lineage>
</organism>
<dbReference type="GO" id="GO:0005524">
    <property type="term" value="F:ATP binding"/>
    <property type="evidence" value="ECO:0007669"/>
    <property type="project" value="UniProtKB-KW"/>
</dbReference>
<feature type="domain" description="Sensor histidine kinase NatK-like C-terminal" evidence="2">
    <location>
        <begin position="322"/>
        <end position="427"/>
    </location>
</feature>
<keyword evidence="1" id="KW-0812">Transmembrane</keyword>
<dbReference type="PANTHER" id="PTHR40448">
    <property type="entry name" value="TWO-COMPONENT SENSOR HISTIDINE KINASE"/>
    <property type="match status" value="1"/>
</dbReference>
<protein>
    <submittedName>
        <fullName evidence="3">ATP-binding protein</fullName>
    </submittedName>
</protein>
<feature type="transmembrane region" description="Helical" evidence="1">
    <location>
        <begin position="191"/>
        <end position="211"/>
    </location>
</feature>
<keyword evidence="1" id="KW-1133">Transmembrane helix</keyword>
<sequence>MIFFRETGFMLELFATAAVCSAHMSKRNNVLVRALASLIVFSSIAWAWSSLLTPPVVWAVIARSLVFYALCYLAVWFCVELTWKQALFITAGTVALQHACYSCAQIVQIGFPILNSEGTASILYNQWYAYPLLFCAFLACGYFLFAQPLHGRLPEHIANSFILVAVGIMLCVTVFSTLFDEFIAHTRIANNAYFMFVLTRLVTCIFLLVLLREITERETAQRDNEFLSQLLNQQRQKFESDKETINLINIKTHDLKKQLTVLEGRVTQEEINDLKDLVSIYDSSLRTGNETLDVLLAHKSLICEQRSILFDRMIDGSHLSFMKPADIYSLFGNAIDNAMEATVQIEDEQQRYIRMKVQEARGMIIIHVENSCARMPRFVRGLPQTSKKDKRYHGFGVKSMQLVTQRYGGVMTMNAQDKVFSLNIMIPLRREG</sequence>
<keyword evidence="3" id="KW-0067">ATP-binding</keyword>
<evidence type="ECO:0000259" key="2">
    <source>
        <dbReference type="Pfam" id="PF14501"/>
    </source>
</evidence>
<dbReference type="PANTHER" id="PTHR40448:SF1">
    <property type="entry name" value="TWO-COMPONENT SENSOR HISTIDINE KINASE"/>
    <property type="match status" value="1"/>
</dbReference>
<feature type="transmembrane region" description="Helical" evidence="1">
    <location>
        <begin position="127"/>
        <end position="145"/>
    </location>
</feature>